<feature type="transmembrane region" description="Helical" evidence="1">
    <location>
        <begin position="174"/>
        <end position="195"/>
    </location>
</feature>
<keyword evidence="1" id="KW-0472">Membrane</keyword>
<feature type="transmembrane region" description="Helical" evidence="1">
    <location>
        <begin position="146"/>
        <end position="167"/>
    </location>
</feature>
<keyword evidence="1" id="KW-1133">Transmembrane helix</keyword>
<name>A0A916QA54_9BACL</name>
<evidence type="ECO:0000256" key="1">
    <source>
        <dbReference type="SAM" id="Phobius"/>
    </source>
</evidence>
<dbReference type="AlphaFoldDB" id="A0A916QA54"/>
<protein>
    <submittedName>
        <fullName evidence="2">ABC transporter permease</fullName>
    </submittedName>
</protein>
<evidence type="ECO:0000313" key="2">
    <source>
        <dbReference type="EMBL" id="GFR37000.1"/>
    </source>
</evidence>
<evidence type="ECO:0000313" key="3">
    <source>
        <dbReference type="Proteomes" id="UP000654993"/>
    </source>
</evidence>
<dbReference type="PANTHER" id="PTHR37305:SF1">
    <property type="entry name" value="MEMBRANE PROTEIN"/>
    <property type="match status" value="1"/>
</dbReference>
<gene>
    <name evidence="2" type="ORF">PRECH8_02960</name>
</gene>
<reference evidence="2" key="2">
    <citation type="journal article" date="2021" name="Data Brief">
        <title>Draft genome sequence data of the facultative, thermophilic, xylanolytic bacterium Paenibacillus sp. strain DA-C8.</title>
        <authorList>
            <person name="Chhe C."/>
            <person name="Uke A."/>
            <person name="Baramee S."/>
            <person name="Ungkulpasvich U."/>
            <person name="Tachaapaikoon C."/>
            <person name="Pason P."/>
            <person name="Waeonukul R."/>
            <person name="Ratanakhanokchai K."/>
            <person name="Kosugi A."/>
        </authorList>
    </citation>
    <scope>NUCLEOTIDE SEQUENCE</scope>
    <source>
        <strain evidence="2">DA-C8</strain>
    </source>
</reference>
<keyword evidence="1" id="KW-0812">Transmembrane</keyword>
<organism evidence="2 3">
    <name type="scientific">Insulibacter thermoxylanivorax</name>
    <dbReference type="NCBI Taxonomy" id="2749268"/>
    <lineage>
        <taxon>Bacteria</taxon>
        <taxon>Bacillati</taxon>
        <taxon>Bacillota</taxon>
        <taxon>Bacilli</taxon>
        <taxon>Bacillales</taxon>
        <taxon>Paenibacillaceae</taxon>
        <taxon>Insulibacter</taxon>
    </lineage>
</organism>
<feature type="transmembrane region" description="Helical" evidence="1">
    <location>
        <begin position="101"/>
        <end position="134"/>
    </location>
</feature>
<dbReference type="PANTHER" id="PTHR37305">
    <property type="entry name" value="INTEGRAL MEMBRANE PROTEIN-RELATED"/>
    <property type="match status" value="1"/>
</dbReference>
<feature type="transmembrane region" description="Helical" evidence="1">
    <location>
        <begin position="21"/>
        <end position="46"/>
    </location>
</feature>
<accession>A0A916QA54</accession>
<reference evidence="2" key="1">
    <citation type="submission" date="2020-08" db="EMBL/GenBank/DDBJ databases">
        <authorList>
            <person name="Uke A."/>
            <person name="Chhe C."/>
            <person name="Baramee S."/>
            <person name="Kosugi A."/>
        </authorList>
    </citation>
    <scope>NUCLEOTIDE SEQUENCE</scope>
    <source>
        <strain evidence="2">DA-C8</strain>
    </source>
</reference>
<dbReference type="EMBL" id="BMAQ01000002">
    <property type="protein sequence ID" value="GFR37000.1"/>
    <property type="molecule type" value="Genomic_DNA"/>
</dbReference>
<feature type="transmembrane region" description="Helical" evidence="1">
    <location>
        <begin position="228"/>
        <end position="245"/>
    </location>
</feature>
<sequence length="250" mass="27690">MPGFKAALINELYKIFKRKKLITAAVLSVLAVLIGQAAVTAVQAGFGVRLAGSAEFPLIVLPFFVYTILPMFATFVAIDLFNGEYSAGTMKITLTRPVSRFSVFTAKVTSVALFILGSLMFVMLVSMLAGYIFNPVSAGFMGLVRAAAAYLVSFLPVFVFSLLVILLSNLVRSGVTVFFLSLFIFLGFIMMEFIFSKYASFFVTSQFTWYTLWISQSLNILKLLRQTLLMAGLGIMLFTAGFYLFDRRDL</sequence>
<feature type="transmembrane region" description="Helical" evidence="1">
    <location>
        <begin position="58"/>
        <end position="81"/>
    </location>
</feature>
<comment type="caution">
    <text evidence="2">The sequence shown here is derived from an EMBL/GenBank/DDBJ whole genome shotgun (WGS) entry which is preliminary data.</text>
</comment>
<dbReference type="Proteomes" id="UP000654993">
    <property type="component" value="Unassembled WGS sequence"/>
</dbReference>
<proteinExistence type="predicted"/>
<keyword evidence="3" id="KW-1185">Reference proteome</keyword>
<dbReference type="RefSeq" id="WP_200965298.1">
    <property type="nucleotide sequence ID" value="NZ_BMAQ01000002.1"/>
</dbReference>
<dbReference type="Pfam" id="PF12730">
    <property type="entry name" value="ABC2_membrane_4"/>
    <property type="match status" value="1"/>
</dbReference>